<reference evidence="17 18" key="1">
    <citation type="journal article" date="2018" name="Sci. Data">
        <title>The draft genome sequence of cork oak.</title>
        <authorList>
            <person name="Ramos A.M."/>
            <person name="Usie A."/>
            <person name="Barbosa P."/>
            <person name="Barros P.M."/>
            <person name="Capote T."/>
            <person name="Chaves I."/>
            <person name="Simoes F."/>
            <person name="Abreu I."/>
            <person name="Carrasquinho I."/>
            <person name="Faro C."/>
            <person name="Guimaraes J.B."/>
            <person name="Mendonca D."/>
            <person name="Nobrega F."/>
            <person name="Rodrigues L."/>
            <person name="Saibo N.J.M."/>
            <person name="Varela M.C."/>
            <person name="Egas C."/>
            <person name="Matos J."/>
            <person name="Miguel C.M."/>
            <person name="Oliveira M.M."/>
            <person name="Ricardo C.P."/>
            <person name="Goncalves S."/>
        </authorList>
    </citation>
    <scope>NUCLEOTIDE SEQUENCE [LARGE SCALE GENOMIC DNA]</scope>
    <source>
        <strain evidence="18">cv. HL8</strain>
    </source>
</reference>
<keyword evidence="10" id="KW-0862">Zinc</keyword>
<dbReference type="Pfam" id="PF13639">
    <property type="entry name" value="zf-RING_2"/>
    <property type="match status" value="1"/>
</dbReference>
<evidence type="ECO:0000256" key="2">
    <source>
        <dbReference type="ARBA" id="ARBA00004167"/>
    </source>
</evidence>
<comment type="similarity">
    <text evidence="13">Belongs to the RING-type zinc finger family. ATL subfamily.</text>
</comment>
<feature type="domain" description="RING-type" evidence="16">
    <location>
        <begin position="108"/>
        <end position="150"/>
    </location>
</feature>
<dbReference type="GO" id="GO:0008270">
    <property type="term" value="F:zinc ion binding"/>
    <property type="evidence" value="ECO:0007669"/>
    <property type="project" value="UniProtKB-KW"/>
</dbReference>
<name>A0AAW0LNI2_QUESU</name>
<comment type="catalytic activity">
    <reaction evidence="1">
        <text>S-ubiquitinyl-[E2 ubiquitin-conjugating enzyme]-L-cysteine + [acceptor protein]-L-lysine = [E2 ubiquitin-conjugating enzyme]-L-cysteine + N(6)-ubiquitinyl-[acceptor protein]-L-lysine.</text>
        <dbReference type="EC" id="2.3.2.27"/>
    </reaction>
</comment>
<dbReference type="Gene3D" id="3.30.40.10">
    <property type="entry name" value="Zinc/RING finger domain, C3HC4 (zinc finger)"/>
    <property type="match status" value="1"/>
</dbReference>
<dbReference type="PROSITE" id="PS50089">
    <property type="entry name" value="ZF_RING_2"/>
    <property type="match status" value="1"/>
</dbReference>
<dbReference type="InterPro" id="IPR001841">
    <property type="entry name" value="Znf_RING"/>
</dbReference>
<dbReference type="Proteomes" id="UP000237347">
    <property type="component" value="Unassembled WGS sequence"/>
</dbReference>
<keyword evidence="9" id="KW-0833">Ubl conjugation pathway</keyword>
<evidence type="ECO:0000256" key="9">
    <source>
        <dbReference type="ARBA" id="ARBA00022786"/>
    </source>
</evidence>
<evidence type="ECO:0000256" key="4">
    <source>
        <dbReference type="ARBA" id="ARBA00012483"/>
    </source>
</evidence>
<dbReference type="SUPFAM" id="SSF57850">
    <property type="entry name" value="RING/U-box"/>
    <property type="match status" value="1"/>
</dbReference>
<evidence type="ECO:0000256" key="3">
    <source>
        <dbReference type="ARBA" id="ARBA00004906"/>
    </source>
</evidence>
<evidence type="ECO:0000256" key="13">
    <source>
        <dbReference type="ARBA" id="ARBA00024209"/>
    </source>
</evidence>
<evidence type="ECO:0000256" key="14">
    <source>
        <dbReference type="PROSITE-ProRule" id="PRU00175"/>
    </source>
</evidence>
<feature type="transmembrane region" description="Helical" evidence="15">
    <location>
        <begin position="20"/>
        <end position="41"/>
    </location>
</feature>
<evidence type="ECO:0000259" key="16">
    <source>
        <dbReference type="PROSITE" id="PS50089"/>
    </source>
</evidence>
<evidence type="ECO:0000256" key="6">
    <source>
        <dbReference type="ARBA" id="ARBA00022692"/>
    </source>
</evidence>
<evidence type="ECO:0000313" key="17">
    <source>
        <dbReference type="EMBL" id="KAK7852775.1"/>
    </source>
</evidence>
<evidence type="ECO:0000256" key="5">
    <source>
        <dbReference type="ARBA" id="ARBA00022679"/>
    </source>
</evidence>
<dbReference type="GO" id="GO:0061630">
    <property type="term" value="F:ubiquitin protein ligase activity"/>
    <property type="evidence" value="ECO:0007669"/>
    <property type="project" value="UniProtKB-EC"/>
</dbReference>
<keyword evidence="6 15" id="KW-0812">Transmembrane</keyword>
<comment type="subcellular location">
    <subcellularLocation>
        <location evidence="2">Membrane</location>
        <topology evidence="2">Single-pass membrane protein</topology>
    </subcellularLocation>
</comment>
<sequence length="186" mass="21252">MQPSPDNSPSQGLGSIKFQPWVTPLVATVCTIVILISYCSVLKRLCWLLHGVPYPRNWVERRRMNEANPDDLSLQFHSQALDSSITQSLPISQFKKNNEEQNQMHTDCAVCLGEFEEGEWLKHLPNCTHTFHVSCIDTWFQSHSNCSLCRAHVYNFTIHHEYSSVSVHTLQETLRRKDSTGLGPTL</sequence>
<protein>
    <recommendedName>
        <fullName evidence="4">RING-type E3 ubiquitin transferase</fullName>
        <ecNumber evidence="4">2.3.2.27</ecNumber>
    </recommendedName>
</protein>
<accession>A0AAW0LNI2</accession>
<organism evidence="17 18">
    <name type="scientific">Quercus suber</name>
    <name type="common">Cork oak</name>
    <dbReference type="NCBI Taxonomy" id="58331"/>
    <lineage>
        <taxon>Eukaryota</taxon>
        <taxon>Viridiplantae</taxon>
        <taxon>Streptophyta</taxon>
        <taxon>Embryophyta</taxon>
        <taxon>Tracheophyta</taxon>
        <taxon>Spermatophyta</taxon>
        <taxon>Magnoliopsida</taxon>
        <taxon>eudicotyledons</taxon>
        <taxon>Gunneridae</taxon>
        <taxon>Pentapetalae</taxon>
        <taxon>rosids</taxon>
        <taxon>fabids</taxon>
        <taxon>Fagales</taxon>
        <taxon>Fagaceae</taxon>
        <taxon>Quercus</taxon>
    </lineage>
</organism>
<dbReference type="PANTHER" id="PTHR46913">
    <property type="entry name" value="RING-H2 FINGER PROTEIN ATL16"/>
    <property type="match status" value="1"/>
</dbReference>
<evidence type="ECO:0000256" key="7">
    <source>
        <dbReference type="ARBA" id="ARBA00022723"/>
    </source>
</evidence>
<evidence type="ECO:0000256" key="10">
    <source>
        <dbReference type="ARBA" id="ARBA00022833"/>
    </source>
</evidence>
<evidence type="ECO:0000313" key="18">
    <source>
        <dbReference type="Proteomes" id="UP000237347"/>
    </source>
</evidence>
<keyword evidence="5" id="KW-0808">Transferase</keyword>
<dbReference type="EMBL" id="PKMF04000072">
    <property type="protein sequence ID" value="KAK7852775.1"/>
    <property type="molecule type" value="Genomic_DNA"/>
</dbReference>
<keyword evidence="11 15" id="KW-1133">Transmembrane helix</keyword>
<dbReference type="SMART" id="SM00184">
    <property type="entry name" value="RING"/>
    <property type="match status" value="1"/>
</dbReference>
<dbReference type="GO" id="GO:0016020">
    <property type="term" value="C:membrane"/>
    <property type="evidence" value="ECO:0007669"/>
    <property type="project" value="UniProtKB-SubCell"/>
</dbReference>
<evidence type="ECO:0000256" key="11">
    <source>
        <dbReference type="ARBA" id="ARBA00022989"/>
    </source>
</evidence>
<dbReference type="InterPro" id="IPR013083">
    <property type="entry name" value="Znf_RING/FYVE/PHD"/>
</dbReference>
<comment type="pathway">
    <text evidence="3">Protein modification; protein ubiquitination.</text>
</comment>
<dbReference type="Gramene" id="rna-CFP56_47804">
    <property type="protein sequence ID" value="cds-POE73564.1"/>
    <property type="gene ID" value="gene-CFP56_47804"/>
</dbReference>
<gene>
    <name evidence="17" type="primary">ATL16_1</name>
    <name evidence="17" type="ORF">CFP56_038028</name>
</gene>
<evidence type="ECO:0000256" key="8">
    <source>
        <dbReference type="ARBA" id="ARBA00022771"/>
    </source>
</evidence>
<keyword evidence="8 14" id="KW-0863">Zinc-finger</keyword>
<dbReference type="PANTHER" id="PTHR46913:SF1">
    <property type="entry name" value="RING-H2 FINGER PROTEIN ATL16"/>
    <property type="match status" value="1"/>
</dbReference>
<evidence type="ECO:0000256" key="15">
    <source>
        <dbReference type="SAM" id="Phobius"/>
    </source>
</evidence>
<comment type="caution">
    <text evidence="17">The sequence shown here is derived from an EMBL/GenBank/DDBJ whole genome shotgun (WGS) entry which is preliminary data.</text>
</comment>
<keyword evidence="12 15" id="KW-0472">Membrane</keyword>
<dbReference type="EC" id="2.3.2.27" evidence="4"/>
<keyword evidence="18" id="KW-1185">Reference proteome</keyword>
<dbReference type="GO" id="GO:0016567">
    <property type="term" value="P:protein ubiquitination"/>
    <property type="evidence" value="ECO:0007669"/>
    <property type="project" value="InterPro"/>
</dbReference>
<dbReference type="AlphaFoldDB" id="A0AAW0LNI2"/>
<dbReference type="InterPro" id="IPR044600">
    <property type="entry name" value="ATL1/ATL16-like"/>
</dbReference>
<evidence type="ECO:0000256" key="1">
    <source>
        <dbReference type="ARBA" id="ARBA00000900"/>
    </source>
</evidence>
<proteinExistence type="inferred from homology"/>
<evidence type="ECO:0000256" key="12">
    <source>
        <dbReference type="ARBA" id="ARBA00023136"/>
    </source>
</evidence>
<keyword evidence="7" id="KW-0479">Metal-binding</keyword>